<dbReference type="SMART" id="SM00397">
    <property type="entry name" value="t_SNARE"/>
    <property type="match status" value="2"/>
</dbReference>
<dbReference type="Pfam" id="PF13242">
    <property type="entry name" value="Hydrolase_like"/>
    <property type="match status" value="1"/>
</dbReference>
<feature type="region of interest" description="Disordered" evidence="9">
    <location>
        <begin position="24"/>
        <end position="43"/>
    </location>
</feature>
<evidence type="ECO:0000256" key="8">
    <source>
        <dbReference type="SAM" id="Coils"/>
    </source>
</evidence>
<feature type="region of interest" description="Disordered" evidence="9">
    <location>
        <begin position="859"/>
        <end position="915"/>
    </location>
</feature>
<dbReference type="Gene3D" id="3.40.50.1000">
    <property type="entry name" value="HAD superfamily/HAD-like"/>
    <property type="match status" value="2"/>
</dbReference>
<dbReference type="InterPro" id="IPR011008">
    <property type="entry name" value="Dimeric_a/b-barrel"/>
</dbReference>
<feature type="compositionally biased region" description="Polar residues" evidence="9">
    <location>
        <begin position="891"/>
        <end position="912"/>
    </location>
</feature>
<dbReference type="SUPFAM" id="SSF58038">
    <property type="entry name" value="SNARE fusion complex"/>
    <property type="match status" value="2"/>
</dbReference>
<dbReference type="GO" id="GO:0016791">
    <property type="term" value="F:phosphatase activity"/>
    <property type="evidence" value="ECO:0007669"/>
    <property type="project" value="InterPro"/>
</dbReference>
<evidence type="ECO:0000313" key="12">
    <source>
        <dbReference type="Proteomes" id="UP000218231"/>
    </source>
</evidence>
<dbReference type="InterPro" id="IPR006349">
    <property type="entry name" value="PGP_euk"/>
</dbReference>
<dbReference type="EMBL" id="LIAE01007960">
    <property type="protein sequence ID" value="PAV76113.1"/>
    <property type="molecule type" value="Genomic_DNA"/>
</dbReference>
<evidence type="ECO:0000256" key="6">
    <source>
        <dbReference type="ARBA" id="ARBA00023125"/>
    </source>
</evidence>
<feature type="compositionally biased region" description="Low complexity" evidence="9">
    <location>
        <begin position="988"/>
        <end position="1000"/>
    </location>
</feature>
<dbReference type="Pfam" id="PF07978">
    <property type="entry name" value="NIPSNAP"/>
    <property type="match status" value="1"/>
</dbReference>
<dbReference type="NCBIfam" id="TIGR00621">
    <property type="entry name" value="ssb"/>
    <property type="match status" value="1"/>
</dbReference>
<dbReference type="InterPro" id="IPR012340">
    <property type="entry name" value="NA-bd_OB-fold"/>
</dbReference>
<dbReference type="Pfam" id="PF13344">
    <property type="entry name" value="Hydrolase_6"/>
    <property type="match status" value="1"/>
</dbReference>
<comment type="similarity">
    <text evidence="2">Belongs to the SNAP-25 family.</text>
</comment>
<feature type="region of interest" description="Disordered" evidence="9">
    <location>
        <begin position="984"/>
        <end position="1009"/>
    </location>
</feature>
<keyword evidence="6 7" id="KW-0238">DNA-binding</keyword>
<keyword evidence="3" id="KW-0813">Transport</keyword>
<dbReference type="FunFam" id="1.20.5.110:FF:000079">
    <property type="entry name" value="synaptosomal-associated protein 29"/>
    <property type="match status" value="1"/>
</dbReference>
<feature type="compositionally biased region" description="Basic and acidic residues" evidence="9">
    <location>
        <begin position="859"/>
        <end position="869"/>
    </location>
</feature>
<feature type="domain" description="T-SNARE coiled-coil homology" evidence="10">
    <location>
        <begin position="921"/>
        <end position="983"/>
    </location>
</feature>
<dbReference type="GO" id="GO:0003697">
    <property type="term" value="F:single-stranded DNA binding"/>
    <property type="evidence" value="ECO:0007669"/>
    <property type="project" value="InterPro"/>
</dbReference>
<reference evidence="11 12" key="1">
    <citation type="journal article" date="2017" name="Curr. Biol.">
        <title>Genome architecture and evolution of a unichromosomal asexual nematode.</title>
        <authorList>
            <person name="Fradin H."/>
            <person name="Zegar C."/>
            <person name="Gutwein M."/>
            <person name="Lucas J."/>
            <person name="Kovtun M."/>
            <person name="Corcoran D."/>
            <person name="Baugh L.R."/>
            <person name="Kiontke K."/>
            <person name="Gunsalus K."/>
            <person name="Fitch D.H."/>
            <person name="Piano F."/>
        </authorList>
    </citation>
    <scope>NUCLEOTIDE SEQUENCE [LARGE SCALE GENOMIC DNA]</scope>
    <source>
        <strain evidence="11">PF1309</strain>
    </source>
</reference>
<feature type="region of interest" description="Disordered" evidence="9">
    <location>
        <begin position="52"/>
        <end position="71"/>
    </location>
</feature>
<evidence type="ECO:0000256" key="2">
    <source>
        <dbReference type="ARBA" id="ARBA00009480"/>
    </source>
</evidence>
<dbReference type="NCBIfam" id="TIGR01452">
    <property type="entry name" value="PGP_euk"/>
    <property type="match status" value="1"/>
</dbReference>
<dbReference type="GO" id="GO:0006260">
    <property type="term" value="P:DNA replication"/>
    <property type="evidence" value="ECO:0007669"/>
    <property type="project" value="InterPro"/>
</dbReference>
<evidence type="ECO:0000256" key="5">
    <source>
        <dbReference type="ARBA" id="ARBA00023054"/>
    </source>
</evidence>
<dbReference type="OrthoDB" id="10262843at2759"/>
<dbReference type="GO" id="GO:0005739">
    <property type="term" value="C:mitochondrion"/>
    <property type="evidence" value="ECO:0007669"/>
    <property type="project" value="TreeGrafter"/>
</dbReference>
<evidence type="ECO:0000256" key="7">
    <source>
        <dbReference type="PROSITE-ProRule" id="PRU00252"/>
    </source>
</evidence>
<dbReference type="PANTHER" id="PTHR21017:SF17">
    <property type="entry name" value="PROTEIN NIPSNAP"/>
    <property type="match status" value="1"/>
</dbReference>
<dbReference type="InterPro" id="IPR051557">
    <property type="entry name" value="NipSnap_domain"/>
</dbReference>
<feature type="compositionally biased region" description="Polar residues" evidence="9">
    <location>
        <begin position="60"/>
        <end position="71"/>
    </location>
</feature>
<dbReference type="InterPro" id="IPR023214">
    <property type="entry name" value="HAD_sf"/>
</dbReference>
<feature type="coiled-coil region" evidence="8">
    <location>
        <begin position="807"/>
        <end position="837"/>
    </location>
</feature>
<dbReference type="Gene3D" id="3.30.70.100">
    <property type="match status" value="2"/>
</dbReference>
<dbReference type="CDD" id="cd15887">
    <property type="entry name" value="SNARE_SNAP29N"/>
    <property type="match status" value="1"/>
</dbReference>
<dbReference type="Gene3D" id="1.20.5.110">
    <property type="match status" value="2"/>
</dbReference>
<dbReference type="GO" id="GO:0000423">
    <property type="term" value="P:mitophagy"/>
    <property type="evidence" value="ECO:0007669"/>
    <property type="project" value="UniProtKB-ARBA"/>
</dbReference>
<evidence type="ECO:0000256" key="4">
    <source>
        <dbReference type="ARBA" id="ARBA00022927"/>
    </source>
</evidence>
<dbReference type="InterPro" id="IPR000424">
    <property type="entry name" value="Primosome_PriB/ssb"/>
</dbReference>
<dbReference type="PANTHER" id="PTHR21017">
    <property type="entry name" value="NIPSNAP-RELATED"/>
    <property type="match status" value="1"/>
</dbReference>
<dbReference type="STRING" id="2018661.A0A2A2KQN5"/>
<comment type="caution">
    <text evidence="11">The sequence shown here is derived from an EMBL/GenBank/DDBJ whole genome shotgun (WGS) entry which is preliminary data.</text>
</comment>
<protein>
    <recommendedName>
        <fullName evidence="10">t-SNARE coiled-coil homology domain-containing protein</fullName>
    </recommendedName>
</protein>
<dbReference type="InterPro" id="IPR012577">
    <property type="entry name" value="NIPSNAP"/>
</dbReference>
<dbReference type="SUPFAM" id="SSF54909">
    <property type="entry name" value="Dimeric alpha+beta barrel"/>
    <property type="match status" value="2"/>
</dbReference>
<keyword evidence="12" id="KW-1185">Reference proteome</keyword>
<dbReference type="GO" id="GO:0015031">
    <property type="term" value="P:protein transport"/>
    <property type="evidence" value="ECO:0007669"/>
    <property type="project" value="UniProtKB-KW"/>
</dbReference>
<proteinExistence type="inferred from homology"/>
<keyword evidence="5 8" id="KW-0175">Coiled coil</keyword>
<dbReference type="CDD" id="cd15856">
    <property type="entry name" value="SNARE_SNAP29C"/>
    <property type="match status" value="1"/>
</dbReference>
<organism evidence="11 12">
    <name type="scientific">Diploscapter pachys</name>
    <dbReference type="NCBI Taxonomy" id="2018661"/>
    <lineage>
        <taxon>Eukaryota</taxon>
        <taxon>Metazoa</taxon>
        <taxon>Ecdysozoa</taxon>
        <taxon>Nematoda</taxon>
        <taxon>Chromadorea</taxon>
        <taxon>Rhabditida</taxon>
        <taxon>Rhabditina</taxon>
        <taxon>Rhabditomorpha</taxon>
        <taxon>Rhabditoidea</taxon>
        <taxon>Rhabditidae</taxon>
        <taxon>Diploscapter</taxon>
    </lineage>
</organism>
<evidence type="ECO:0000256" key="9">
    <source>
        <dbReference type="SAM" id="MobiDB-lite"/>
    </source>
</evidence>
<dbReference type="Gene3D" id="2.40.50.140">
    <property type="entry name" value="Nucleic acid-binding proteins"/>
    <property type="match status" value="1"/>
</dbReference>
<dbReference type="NCBIfam" id="TIGR01460">
    <property type="entry name" value="HAD-SF-IIA"/>
    <property type="match status" value="1"/>
</dbReference>
<dbReference type="Pfam" id="PF00436">
    <property type="entry name" value="SSB"/>
    <property type="match status" value="1"/>
</dbReference>
<comment type="similarity">
    <text evidence="1">Belongs to the NipSnap family.</text>
</comment>
<sequence length="1021" mass="114218">MLRSILSPSLAGSIRFTASAGVAPTRLYSNTPPPMEKPSEKDIDKLFATREESYRPRGDNMNQQGQPQRKQSYGYSMNKVELIGGMATDPQLKVGKNGQPFTVINLITNSYSRDARAQGRENSEFHGVYVFRKQAEWAAQNLRRGNRVMIVGKLHYTGGQEENGVRQPRQTHIHADTIQLIAVPRSEGNMALKSAVSKISIADIFARFETFLFDADGVLWTGNVPVPGAIEFLDKLLADQSKKVFILTNNGTRTIDQYTEKIRKVGFGSIQRENIISSALVLGEYLKGNPGKYQGREIYLVGTENLKNTLEQAAGVKCFGIGSDNTVDYLGTELVGDLDIDLSHDPVAVVCSADLHFSYPKIMKAVNYLSRPGVEFLVTNEDLSFPTQRKGVVVPGSGAMSVCIRAVSGREPTVFGKPAKPMADLLKSRGDLDPEKTIMFGDRLDTDIAFANANGFSSCLMLTGVNNLEDVDRFSTSSICFEEKKDGDKKEQAPPKQQGWFSKILSGQQMDPAGWQKQSHSSLLSTSEYIYEFTTHNYRPGTADNYLEKFGKYKNELTQKAPNTELIGSWTGNFGRTKDQAVHLWRHKQGYADIDKLINLHLHDSALRAVDNEVASMCGRRKNIIVKSFSYWREPKSRPPTHVYDLRSYVLQPGTMIEWANAWAKGITFRREHNQDVGGFFAQVGQLYIVYHIWAYPSMMARNDTRHSTWAKPGWDATVAYTARSIVNSALSSDLCKMSRSTNPFDEDCNGGLAPVKSYSRNTGNTVEDDADYYEREIEKYMQESVNSTERSRRHLENSERLGVETANNLLAQREQLENTERNLDDIHRKTQETQRNLNSLKSFMGGWFKNKFTKKPMTDDEAQIKKQADIPQSKSTQKLRDQTEGLSKGMGSSASFSGTSGPQSTLSQQSKDAIKGTRWEAMDQQIDENLDSMSSQLRNLRALGENLGREVDDQNKMLDRIDTKARRNDDIVRAQDKQMQKLLGTNASSSEAASTSSTAMPSLDTSTKMSLMMKGASMFK</sequence>
<dbReference type="CDD" id="cd04496">
    <property type="entry name" value="SSB_OBF"/>
    <property type="match status" value="1"/>
</dbReference>
<dbReference type="SUPFAM" id="SSF56784">
    <property type="entry name" value="HAD-like"/>
    <property type="match status" value="1"/>
</dbReference>
<feature type="domain" description="T-SNARE coiled-coil homology" evidence="10">
    <location>
        <begin position="779"/>
        <end position="841"/>
    </location>
</feature>
<dbReference type="InterPro" id="IPR011344">
    <property type="entry name" value="ssDNA-bd"/>
</dbReference>
<dbReference type="InterPro" id="IPR036412">
    <property type="entry name" value="HAD-like_sf"/>
</dbReference>
<dbReference type="SUPFAM" id="SSF50249">
    <property type="entry name" value="Nucleic acid-binding proteins"/>
    <property type="match status" value="1"/>
</dbReference>
<dbReference type="PROSITE" id="PS50192">
    <property type="entry name" value="T_SNARE"/>
    <property type="match status" value="2"/>
</dbReference>
<dbReference type="InterPro" id="IPR006357">
    <property type="entry name" value="HAD-SF_hydro_IIA"/>
</dbReference>
<evidence type="ECO:0000256" key="3">
    <source>
        <dbReference type="ARBA" id="ARBA00022448"/>
    </source>
</evidence>
<name>A0A2A2KQN5_9BILA</name>
<dbReference type="Proteomes" id="UP000218231">
    <property type="component" value="Unassembled WGS sequence"/>
</dbReference>
<keyword evidence="4" id="KW-0653">Protein transport</keyword>
<evidence type="ECO:0000259" key="10">
    <source>
        <dbReference type="PROSITE" id="PS50192"/>
    </source>
</evidence>
<dbReference type="InterPro" id="IPR000727">
    <property type="entry name" value="T_SNARE_dom"/>
</dbReference>
<evidence type="ECO:0000256" key="1">
    <source>
        <dbReference type="ARBA" id="ARBA00005291"/>
    </source>
</evidence>
<dbReference type="FunFam" id="1.20.5.110:FF:000041">
    <property type="entry name" value="Synaptosomal-associated protein 29"/>
    <property type="match status" value="1"/>
</dbReference>
<evidence type="ECO:0000313" key="11">
    <source>
        <dbReference type="EMBL" id="PAV76113.1"/>
    </source>
</evidence>
<dbReference type="AlphaFoldDB" id="A0A2A2KQN5"/>
<gene>
    <name evidence="11" type="ORF">WR25_21579</name>
</gene>
<dbReference type="PROSITE" id="PS50935">
    <property type="entry name" value="SSB"/>
    <property type="match status" value="1"/>
</dbReference>
<accession>A0A2A2KQN5</accession>